<dbReference type="RefSeq" id="WP_264499661.1">
    <property type="nucleotide sequence ID" value="NZ_JAPDDS010000001.1"/>
</dbReference>
<dbReference type="Gene3D" id="3.40.50.720">
    <property type="entry name" value="NAD(P)-binding Rossmann-like Domain"/>
    <property type="match status" value="1"/>
</dbReference>
<dbReference type="InterPro" id="IPR011032">
    <property type="entry name" value="GroES-like_sf"/>
</dbReference>
<proteinExistence type="inferred from homology"/>
<dbReference type="PANTHER" id="PTHR44154:SF1">
    <property type="entry name" value="QUINONE OXIDOREDUCTASE"/>
    <property type="match status" value="1"/>
</dbReference>
<accession>A0ABT3FJQ6</accession>
<keyword evidence="2" id="KW-0862">Zinc</keyword>
<evidence type="ECO:0000313" key="5">
    <source>
        <dbReference type="Proteomes" id="UP001207930"/>
    </source>
</evidence>
<dbReference type="InterPro" id="IPR013154">
    <property type="entry name" value="ADH-like_N"/>
</dbReference>
<evidence type="ECO:0000259" key="3">
    <source>
        <dbReference type="SMART" id="SM00829"/>
    </source>
</evidence>
<keyword evidence="2" id="KW-0560">Oxidoreductase</keyword>
<dbReference type="Gene3D" id="3.90.180.10">
    <property type="entry name" value="Medium-chain alcohol dehydrogenases, catalytic domain"/>
    <property type="match status" value="1"/>
</dbReference>
<dbReference type="InterPro" id="IPR020843">
    <property type="entry name" value="ER"/>
</dbReference>
<dbReference type="InterPro" id="IPR051603">
    <property type="entry name" value="Zinc-ADH_QOR/CCCR"/>
</dbReference>
<comment type="caution">
    <text evidence="4">The sequence shown here is derived from an EMBL/GenBank/DDBJ whole genome shotgun (WGS) entry which is preliminary data.</text>
</comment>
<dbReference type="EMBL" id="JAPDDS010000001">
    <property type="protein sequence ID" value="MCW1883702.1"/>
    <property type="molecule type" value="Genomic_DNA"/>
</dbReference>
<dbReference type="SMART" id="SM00829">
    <property type="entry name" value="PKS_ER"/>
    <property type="match status" value="1"/>
</dbReference>
<dbReference type="SUPFAM" id="SSF50129">
    <property type="entry name" value="GroES-like"/>
    <property type="match status" value="1"/>
</dbReference>
<comment type="similarity">
    <text evidence="2">Belongs to the zinc-containing alcohol dehydrogenase family. Quinone oxidoreductase subfamily.</text>
</comment>
<organism evidence="4 5">
    <name type="scientific">Luteolibacter flavescens</name>
    <dbReference type="NCBI Taxonomy" id="1859460"/>
    <lineage>
        <taxon>Bacteria</taxon>
        <taxon>Pseudomonadati</taxon>
        <taxon>Verrucomicrobiota</taxon>
        <taxon>Verrucomicrobiia</taxon>
        <taxon>Verrucomicrobiales</taxon>
        <taxon>Verrucomicrobiaceae</taxon>
        <taxon>Luteolibacter</taxon>
    </lineage>
</organism>
<keyword evidence="1" id="KW-0521">NADP</keyword>
<dbReference type="SUPFAM" id="SSF51735">
    <property type="entry name" value="NAD(P)-binding Rossmann-fold domains"/>
    <property type="match status" value="1"/>
</dbReference>
<evidence type="ECO:0000256" key="1">
    <source>
        <dbReference type="ARBA" id="ARBA00022857"/>
    </source>
</evidence>
<dbReference type="NCBIfam" id="TIGR02817">
    <property type="entry name" value="adh_fam_1"/>
    <property type="match status" value="1"/>
</dbReference>
<keyword evidence="2" id="KW-0479">Metal-binding</keyword>
<feature type="domain" description="Enoyl reductase (ER)" evidence="3">
    <location>
        <begin position="12"/>
        <end position="337"/>
    </location>
</feature>
<gene>
    <name evidence="4" type="ORF">OKA04_03115</name>
</gene>
<protein>
    <recommendedName>
        <fullName evidence="2">Zinc-type alcohol dehydrogenase-like protein</fullName>
    </recommendedName>
</protein>
<dbReference type="Proteomes" id="UP001207930">
    <property type="component" value="Unassembled WGS sequence"/>
</dbReference>
<dbReference type="PANTHER" id="PTHR44154">
    <property type="entry name" value="QUINONE OXIDOREDUCTASE"/>
    <property type="match status" value="1"/>
</dbReference>
<dbReference type="InterPro" id="IPR014182">
    <property type="entry name" value="ADH_Zn_typ-1"/>
</dbReference>
<reference evidence="4 5" key="1">
    <citation type="submission" date="2022-10" db="EMBL/GenBank/DDBJ databases">
        <title>Luteolibacter flavescens strain MCCC 1K03193, whole genome shotgun sequencing project.</title>
        <authorList>
            <person name="Zhao G."/>
            <person name="Shen L."/>
        </authorList>
    </citation>
    <scope>NUCLEOTIDE SEQUENCE [LARGE SCALE GENOMIC DNA]</scope>
    <source>
        <strain evidence="4 5">MCCC 1K03193</strain>
    </source>
</reference>
<dbReference type="CDD" id="cd08252">
    <property type="entry name" value="AL_MDR"/>
    <property type="match status" value="1"/>
</dbReference>
<evidence type="ECO:0000313" key="4">
    <source>
        <dbReference type="EMBL" id="MCW1883702.1"/>
    </source>
</evidence>
<dbReference type="Pfam" id="PF08240">
    <property type="entry name" value="ADH_N"/>
    <property type="match status" value="1"/>
</dbReference>
<keyword evidence="5" id="KW-1185">Reference proteome</keyword>
<name>A0ABT3FJQ6_9BACT</name>
<dbReference type="InterPro" id="IPR036291">
    <property type="entry name" value="NAD(P)-bd_dom_sf"/>
</dbReference>
<sequence>MKAIAITQKLPLDHPECFVELDLPDPVPGPNDLLVRVKAVAVNPVDYKVRQSRKDEETEPKILGWDAAGIVEAVGSDVKHFRRGDQVYYAGDITRPGCNAELQLVDERIVAKKPASLDFAAAAALPLTAITAWECFFERLGLSAGDLKEGKGKTLLIIGGAGGVGSIGIQIATALTGFTVIATASRPETVEWCRKMGAHRVIDHSVDWTAELEKRGIPTVDYIACFADTNAHWANMAKAIVPQGKITAIVESSTVPDIGLMKAKSVTFSWEFMFTRSMFQTPDMISQHDLLKELATLVDAGRIFSTMKEHGGKLTPASLAQAHRDLESGGMIGKRVFETTW</sequence>
<dbReference type="Pfam" id="PF13602">
    <property type="entry name" value="ADH_zinc_N_2"/>
    <property type="match status" value="1"/>
</dbReference>
<evidence type="ECO:0000256" key="2">
    <source>
        <dbReference type="RuleBase" id="RU364000"/>
    </source>
</evidence>